<feature type="compositionally biased region" description="Polar residues" evidence="3">
    <location>
        <begin position="221"/>
        <end position="240"/>
    </location>
</feature>
<dbReference type="PANTHER" id="PTHR46771:SF5">
    <property type="entry name" value="DETERIN"/>
    <property type="match status" value="1"/>
</dbReference>
<dbReference type="PROSITE" id="PS50143">
    <property type="entry name" value="BIR_REPEAT_2"/>
    <property type="match status" value="2"/>
</dbReference>
<proteinExistence type="predicted"/>
<gene>
    <name evidence="4" type="ORF">H2201_002196</name>
</gene>
<evidence type="ECO:0000313" key="5">
    <source>
        <dbReference type="Proteomes" id="UP001172684"/>
    </source>
</evidence>
<dbReference type="PANTHER" id="PTHR46771">
    <property type="entry name" value="DETERIN"/>
    <property type="match status" value="1"/>
</dbReference>
<name>A0ABQ9P0Z8_9PEZI</name>
<evidence type="ECO:0000256" key="1">
    <source>
        <dbReference type="ARBA" id="ARBA00022723"/>
    </source>
</evidence>
<dbReference type="Gene3D" id="1.10.1170.10">
    <property type="entry name" value="Inhibitor Of Apoptosis Protein (2mihbC-IAP-1), Chain A"/>
    <property type="match status" value="2"/>
</dbReference>
<feature type="compositionally biased region" description="Low complexity" evidence="3">
    <location>
        <begin position="604"/>
        <end position="620"/>
    </location>
</feature>
<evidence type="ECO:0008006" key="6">
    <source>
        <dbReference type="Google" id="ProtNLM"/>
    </source>
</evidence>
<comment type="caution">
    <text evidence="4">The sequence shown here is derived from an EMBL/GenBank/DDBJ whole genome shotgun (WGS) entry which is preliminary data.</text>
</comment>
<keyword evidence="1" id="KW-0479">Metal-binding</keyword>
<dbReference type="InterPro" id="IPR051190">
    <property type="entry name" value="Baculoviral_IAP"/>
</dbReference>
<keyword evidence="5" id="KW-1185">Reference proteome</keyword>
<feature type="region of interest" description="Disordered" evidence="3">
    <location>
        <begin position="308"/>
        <end position="623"/>
    </location>
</feature>
<dbReference type="Pfam" id="PF00653">
    <property type="entry name" value="BIR"/>
    <property type="match status" value="2"/>
</dbReference>
<protein>
    <recommendedName>
        <fullName evidence="6">BIR-domain-containing protein</fullName>
    </recommendedName>
</protein>
<feature type="compositionally biased region" description="Basic residues" evidence="3">
    <location>
        <begin position="23"/>
        <end position="35"/>
    </location>
</feature>
<feature type="compositionally biased region" description="Basic residues" evidence="3">
    <location>
        <begin position="423"/>
        <end position="432"/>
    </location>
</feature>
<accession>A0ABQ9P0Z8</accession>
<feature type="compositionally biased region" description="Basic residues" evidence="3">
    <location>
        <begin position="272"/>
        <end position="289"/>
    </location>
</feature>
<feature type="compositionally biased region" description="Basic residues" evidence="3">
    <location>
        <begin position="460"/>
        <end position="470"/>
    </location>
</feature>
<feature type="compositionally biased region" description="Polar residues" evidence="3">
    <location>
        <begin position="572"/>
        <end position="592"/>
    </location>
</feature>
<organism evidence="4 5">
    <name type="scientific">Coniosporium apollinis</name>
    <dbReference type="NCBI Taxonomy" id="61459"/>
    <lineage>
        <taxon>Eukaryota</taxon>
        <taxon>Fungi</taxon>
        <taxon>Dikarya</taxon>
        <taxon>Ascomycota</taxon>
        <taxon>Pezizomycotina</taxon>
        <taxon>Dothideomycetes</taxon>
        <taxon>Dothideomycetes incertae sedis</taxon>
        <taxon>Coniosporium</taxon>
    </lineage>
</organism>
<dbReference type="CDD" id="cd00022">
    <property type="entry name" value="BIR"/>
    <property type="match status" value="2"/>
</dbReference>
<evidence type="ECO:0000256" key="3">
    <source>
        <dbReference type="SAM" id="MobiDB-lite"/>
    </source>
</evidence>
<feature type="region of interest" description="Disordered" evidence="3">
    <location>
        <begin position="211"/>
        <end position="292"/>
    </location>
</feature>
<reference evidence="4" key="1">
    <citation type="submission" date="2022-10" db="EMBL/GenBank/DDBJ databases">
        <title>Culturing micro-colonial fungi from biological soil crusts in the Mojave desert and describing Neophaeococcomyces mojavensis, and introducing the new genera and species Taxawa tesnikishii.</title>
        <authorList>
            <person name="Kurbessoian T."/>
            <person name="Stajich J.E."/>
        </authorList>
    </citation>
    <scope>NUCLEOTIDE SEQUENCE</scope>
    <source>
        <strain evidence="4">TK_1</strain>
    </source>
</reference>
<dbReference type="Proteomes" id="UP001172684">
    <property type="component" value="Unassembled WGS sequence"/>
</dbReference>
<dbReference type="SUPFAM" id="SSF57924">
    <property type="entry name" value="Inhibitor of apoptosis (IAP) repeat"/>
    <property type="match status" value="2"/>
</dbReference>
<dbReference type="EMBL" id="JAPDRL010000011">
    <property type="protein sequence ID" value="KAJ9667661.1"/>
    <property type="molecule type" value="Genomic_DNA"/>
</dbReference>
<sequence>MGAPEAVQTVSGRLATFEEPQHLPKRRASSTKKKTALAVSWPHEKPAPEDLARAGFYYKPATNSPDNVTCFICKRSLDGWEPEDVPAVEHLNHSPNCAWAINVCISYRSDDPDRIEEDPMEDKYVQARRATFQDSWPHETKKGWKCKVKKMVEAGWCYDPSPEYDDGVTCFYCNLSLDGWEPKDDPLEEHRKRSPDCYFFTLVESYAGNRKVAKGKKGRGSSVSRTSRLSTQSNLTTFSEAPSLMSLGDPPLDDESVLTTATTATTASMAPKGRKTKAKPAARGKRTTSGKKAALEQVIMLDDPIPVDEPEVQHVETTAQPLKRTTRRSTQPADNSHMETDSPPRRPTRTKATRAVSRTEPEPPEDESQLQSELMDAVHRATLETVPKPKRGTKRTSDGLAKPDSSIVILAGAPASVEEPAAKPKRGRKPTKKVKDSIQPRSSEAVEVEEPPAPAPKPAPKAKKGKKTTKKATPEPEPEDEPLTTVEPEHQPEQAAATPPPAVSLDDFPLPPSSHHGAETPVHLPSLAEPTPDPDTPTPARVAPTPGRLFSATKRPASTPLKALTPPPKARTPSSSPHQSSDAENLPPSSRPSLHAQLSAAKQPPSRAPLAAATPTLSPSKRSNVISGALTTAAPWTAADLETVFLLSPSSKALLHPASSSIFTDLDQENLRDMSAEELARRVRQGLSSPEKRMSVQEWIYWNAARGEERLRRECERLVGVFETEGARALGSLEGVECV</sequence>
<evidence type="ECO:0000313" key="4">
    <source>
        <dbReference type="EMBL" id="KAJ9667661.1"/>
    </source>
</evidence>
<dbReference type="SMART" id="SM00238">
    <property type="entry name" value="BIR"/>
    <property type="match status" value="2"/>
</dbReference>
<evidence type="ECO:0000256" key="2">
    <source>
        <dbReference type="ARBA" id="ARBA00022833"/>
    </source>
</evidence>
<keyword evidence="2" id="KW-0862">Zinc</keyword>
<dbReference type="InterPro" id="IPR001370">
    <property type="entry name" value="BIR_rpt"/>
</dbReference>
<feature type="region of interest" description="Disordered" evidence="3">
    <location>
        <begin position="1"/>
        <end position="40"/>
    </location>
</feature>